<dbReference type="GO" id="GO:0006508">
    <property type="term" value="P:proteolysis"/>
    <property type="evidence" value="ECO:0007669"/>
    <property type="project" value="UniProtKB-KW"/>
</dbReference>
<comment type="similarity">
    <text evidence="2">Belongs to the peptidase C19 family.</text>
</comment>
<reference evidence="11 12" key="1">
    <citation type="journal article" date="2012" name="New Phytol.">
        <title>Insight into trade-off between wood decay and parasitism from the genome of a fungal forest pathogen.</title>
        <authorList>
            <person name="Olson A."/>
            <person name="Aerts A."/>
            <person name="Asiegbu F."/>
            <person name="Belbahri L."/>
            <person name="Bouzid O."/>
            <person name="Broberg A."/>
            <person name="Canback B."/>
            <person name="Coutinho P.M."/>
            <person name="Cullen D."/>
            <person name="Dalman K."/>
            <person name="Deflorio G."/>
            <person name="van Diepen L.T."/>
            <person name="Dunand C."/>
            <person name="Duplessis S."/>
            <person name="Durling M."/>
            <person name="Gonthier P."/>
            <person name="Grimwood J."/>
            <person name="Fossdal C.G."/>
            <person name="Hansson D."/>
            <person name="Henrissat B."/>
            <person name="Hietala A."/>
            <person name="Himmelstrand K."/>
            <person name="Hoffmeister D."/>
            <person name="Hogberg N."/>
            <person name="James T.Y."/>
            <person name="Karlsson M."/>
            <person name="Kohler A."/>
            <person name="Kues U."/>
            <person name="Lee Y.H."/>
            <person name="Lin Y.C."/>
            <person name="Lind M."/>
            <person name="Lindquist E."/>
            <person name="Lombard V."/>
            <person name="Lucas S."/>
            <person name="Lunden K."/>
            <person name="Morin E."/>
            <person name="Murat C."/>
            <person name="Park J."/>
            <person name="Raffaello T."/>
            <person name="Rouze P."/>
            <person name="Salamov A."/>
            <person name="Schmutz J."/>
            <person name="Solheim H."/>
            <person name="Stahlberg J."/>
            <person name="Velez H."/>
            <person name="de Vries R.P."/>
            <person name="Wiebenga A."/>
            <person name="Woodward S."/>
            <person name="Yakovlev I."/>
            <person name="Garbelotto M."/>
            <person name="Martin F."/>
            <person name="Grigoriev I.V."/>
            <person name="Stenlid J."/>
        </authorList>
    </citation>
    <scope>NUCLEOTIDE SEQUENCE [LARGE SCALE GENOMIC DNA]</scope>
    <source>
        <strain evidence="11 12">TC 32-1</strain>
    </source>
</reference>
<name>W4JYS0_HETIT</name>
<evidence type="ECO:0000256" key="8">
    <source>
        <dbReference type="SAM" id="MobiDB-lite"/>
    </source>
</evidence>
<dbReference type="InterPro" id="IPR001763">
    <property type="entry name" value="Rhodanese-like_dom"/>
</dbReference>
<dbReference type="EC" id="3.4.19.12" evidence="3"/>
<dbReference type="STRING" id="747525.W4JYS0"/>
<dbReference type="PROSITE" id="PS50206">
    <property type="entry name" value="RHODANESE_3"/>
    <property type="match status" value="1"/>
</dbReference>
<evidence type="ECO:0000256" key="7">
    <source>
        <dbReference type="ARBA" id="ARBA00022807"/>
    </source>
</evidence>
<keyword evidence="6" id="KW-0378">Hydrolase</keyword>
<gene>
    <name evidence="11" type="ORF">HETIRDRAFT_459909</name>
</gene>
<evidence type="ECO:0000259" key="9">
    <source>
        <dbReference type="PROSITE" id="PS50206"/>
    </source>
</evidence>
<dbReference type="GeneID" id="20677028"/>
<feature type="compositionally biased region" description="Polar residues" evidence="8">
    <location>
        <begin position="701"/>
        <end position="710"/>
    </location>
</feature>
<evidence type="ECO:0000256" key="2">
    <source>
        <dbReference type="ARBA" id="ARBA00009085"/>
    </source>
</evidence>
<dbReference type="PROSITE" id="PS00972">
    <property type="entry name" value="USP_1"/>
    <property type="match status" value="1"/>
</dbReference>
<dbReference type="Pfam" id="PF00443">
    <property type="entry name" value="UCH"/>
    <property type="match status" value="1"/>
</dbReference>
<dbReference type="PANTHER" id="PTHR21646">
    <property type="entry name" value="UBIQUITIN CARBOXYL-TERMINAL HYDROLASE"/>
    <property type="match status" value="1"/>
</dbReference>
<feature type="region of interest" description="Disordered" evidence="8">
    <location>
        <begin position="681"/>
        <end position="785"/>
    </location>
</feature>
<accession>W4JYS0</accession>
<dbReference type="InterPro" id="IPR001394">
    <property type="entry name" value="Peptidase_C19_UCH"/>
</dbReference>
<dbReference type="SMART" id="SM00450">
    <property type="entry name" value="RHOD"/>
    <property type="match status" value="1"/>
</dbReference>
<comment type="catalytic activity">
    <reaction evidence="1">
        <text>Thiol-dependent hydrolysis of ester, thioester, amide, peptide and isopeptide bonds formed by the C-terminal Gly of ubiquitin (a 76-residue protein attached to proteins as an intracellular targeting signal).</text>
        <dbReference type="EC" id="3.4.19.12"/>
    </reaction>
</comment>
<evidence type="ECO:0000256" key="3">
    <source>
        <dbReference type="ARBA" id="ARBA00012759"/>
    </source>
</evidence>
<dbReference type="RefSeq" id="XP_009549027.1">
    <property type="nucleotide sequence ID" value="XM_009550732.1"/>
</dbReference>
<feature type="compositionally biased region" description="Pro residues" evidence="8">
    <location>
        <begin position="326"/>
        <end position="337"/>
    </location>
</feature>
<dbReference type="Gene3D" id="3.40.250.10">
    <property type="entry name" value="Rhodanese-like domain"/>
    <property type="match status" value="1"/>
</dbReference>
<feature type="compositionally biased region" description="Polar residues" evidence="8">
    <location>
        <begin position="767"/>
        <end position="776"/>
    </location>
</feature>
<proteinExistence type="inferred from homology"/>
<evidence type="ECO:0000313" key="12">
    <source>
        <dbReference type="Proteomes" id="UP000030671"/>
    </source>
</evidence>
<feature type="region of interest" description="Disordered" evidence="8">
    <location>
        <begin position="298"/>
        <end position="376"/>
    </location>
</feature>
<dbReference type="CDD" id="cd02674">
    <property type="entry name" value="Peptidase_C19R"/>
    <property type="match status" value="1"/>
</dbReference>
<dbReference type="InterPro" id="IPR028889">
    <property type="entry name" value="USP"/>
</dbReference>
<dbReference type="PANTHER" id="PTHR21646:SF95">
    <property type="entry name" value="UBIQUITIN CARBOXYL-TERMINAL HYDROLASE 4-RELATED"/>
    <property type="match status" value="1"/>
</dbReference>
<dbReference type="SUPFAM" id="SSF54001">
    <property type="entry name" value="Cysteine proteinases"/>
    <property type="match status" value="1"/>
</dbReference>
<feature type="compositionally biased region" description="Low complexity" evidence="8">
    <location>
        <begin position="347"/>
        <end position="369"/>
    </location>
</feature>
<dbReference type="GO" id="GO:0016579">
    <property type="term" value="P:protein deubiquitination"/>
    <property type="evidence" value="ECO:0007669"/>
    <property type="project" value="InterPro"/>
</dbReference>
<feature type="compositionally biased region" description="Low complexity" evidence="8">
    <location>
        <begin position="632"/>
        <end position="652"/>
    </location>
</feature>
<dbReference type="InParanoid" id="W4JYS0"/>
<dbReference type="KEGG" id="hir:HETIRDRAFT_459909"/>
<dbReference type="Proteomes" id="UP000030671">
    <property type="component" value="Unassembled WGS sequence"/>
</dbReference>
<dbReference type="PROSITE" id="PS00973">
    <property type="entry name" value="USP_2"/>
    <property type="match status" value="1"/>
</dbReference>
<dbReference type="OrthoDB" id="292964at2759"/>
<feature type="domain" description="USP" evidence="10">
    <location>
        <begin position="800"/>
        <end position="1157"/>
    </location>
</feature>
<evidence type="ECO:0000256" key="6">
    <source>
        <dbReference type="ARBA" id="ARBA00022801"/>
    </source>
</evidence>
<dbReference type="EMBL" id="KI925461">
    <property type="protein sequence ID" value="ETW78712.1"/>
    <property type="molecule type" value="Genomic_DNA"/>
</dbReference>
<dbReference type="InterPro" id="IPR038765">
    <property type="entry name" value="Papain-like_cys_pep_sf"/>
</dbReference>
<evidence type="ECO:0000259" key="10">
    <source>
        <dbReference type="PROSITE" id="PS50235"/>
    </source>
</evidence>
<feature type="compositionally biased region" description="Polar residues" evidence="8">
    <location>
        <begin position="653"/>
        <end position="665"/>
    </location>
</feature>
<dbReference type="SUPFAM" id="SSF52821">
    <property type="entry name" value="Rhodanese/Cell cycle control phosphatase"/>
    <property type="match status" value="1"/>
</dbReference>
<sequence>MTGVSVLPASPVVGGFGASFSTVQNGSPRPFEDISVAEIREKAIQQAQKVSKGASAVSLIKSARGQVSLAHACEGAGDLKGALSAFTKAASLAKTVMDSAEFKAENVPGKKGIVWKEFTDFQQHAGSDLTTRVHALENKLLQIEKTATQLNGVESPSSDLPTQKPGGSIADRMRSLQDAGLSVGTSKRMSREIPNGTISSSLQSPISDDRPPRSPMPSLGIITPTLSQASSISASGSLHSAAPSPHAFVSPSTLSPPSPSSSTSSSPRASLFSFSEFAQTFPSIDELEEADNLQIATVNTGASNSSRRSRRDYTGDRSPTVAKPFPTLPFNPGPRPSSTPISPMIDSFASRPASPSSSPLSPTTLPKPSGLLNKSSRSPLIPSHAIPVDFPVKNVAQPKEVYDYIYTNELKVLFIDVRTREEFDREHVRADAVLCIEPSVLMRDNVSGLSIEDSLSVAPRNESSLFSNREKFDLVILYDDSSDSFGSLSTPLSLLVRAIYETEFKKALRNVPVLLAGGLQAWKKELGETFVARAESNEVVVRPVQAINGYTTPTLPRFNDGYKSPPPMAPRGQVLGRSRAGTETYANGRAAMVPPEEFARHSLDQMSGSSRSTRDGTDYNGILEPTRRLVRKPTMSRPPSTSSTSSFTRTASDNVPSPQIPQSMVNGAGIQYPQFARNMSPTVPSSSFNQYTGTHGIVSPPQASINSSPLSRRRSDYIDQSQEALSGMARPPIDYPELSSQHILRRPPAAASPGLERKDSRPRLAQHGQSYSISQSGPPPPTIPSDYPVTYWPDVHIGTSGLKNLGNTCYMNATIQCLSATVPFARFFTDGRWKTALNLVNPLGTKGNLAYAFASILHDMWHGETSYISPFPFRRSICMHAPQFSGSDQHDSQEFLIFLLDGLHEDLNRILNKPNDQVSPEREAELEKLPQQIASEQEWQVYRRRNDSLIVDYFQGQFRNRLECLTCHKTSTTYNSFMYLSLPVPTNKIQKISLQHCLDAFFKEEVMEKSDAWNCPHCKVLRKATKRLSLSRLPPVLLVHLKRFSFKGPFTDKIEKNVDFPLKGLDLTNYMPPPLPPGVDRSQSQSMSVDDPRLQVPPYRYDLYAVTNHVGSLSSGHYTAFIASRGGWLYCDDSRITSADAKEVVGKPAYVLYYKRVKS</sequence>
<keyword evidence="12" id="KW-1185">Reference proteome</keyword>
<dbReference type="HOGENOM" id="CLU_005922_2_1_1"/>
<dbReference type="AlphaFoldDB" id="W4JYS0"/>
<keyword evidence="4" id="KW-0645">Protease</keyword>
<dbReference type="InterPro" id="IPR036873">
    <property type="entry name" value="Rhodanese-like_dom_sf"/>
</dbReference>
<organism evidence="11 12">
    <name type="scientific">Heterobasidion irregulare (strain TC 32-1)</name>
    <dbReference type="NCBI Taxonomy" id="747525"/>
    <lineage>
        <taxon>Eukaryota</taxon>
        <taxon>Fungi</taxon>
        <taxon>Dikarya</taxon>
        <taxon>Basidiomycota</taxon>
        <taxon>Agaricomycotina</taxon>
        <taxon>Agaricomycetes</taxon>
        <taxon>Russulales</taxon>
        <taxon>Bondarzewiaceae</taxon>
        <taxon>Heterobasidion</taxon>
        <taxon>Heterobasidion annosum species complex</taxon>
    </lineage>
</organism>
<feature type="domain" description="Rhodanese" evidence="9">
    <location>
        <begin position="408"/>
        <end position="531"/>
    </location>
</feature>
<dbReference type="InterPro" id="IPR018200">
    <property type="entry name" value="USP_CS"/>
</dbReference>
<evidence type="ECO:0000313" key="11">
    <source>
        <dbReference type="EMBL" id="ETW78712.1"/>
    </source>
</evidence>
<feature type="compositionally biased region" description="Polar residues" evidence="8">
    <location>
        <begin position="148"/>
        <end position="161"/>
    </location>
</feature>
<keyword evidence="7" id="KW-0788">Thiol protease</keyword>
<dbReference type="PROSITE" id="PS50235">
    <property type="entry name" value="USP_3"/>
    <property type="match status" value="1"/>
</dbReference>
<dbReference type="eggNOG" id="KOG1868">
    <property type="taxonomic scope" value="Eukaryota"/>
</dbReference>
<dbReference type="Pfam" id="PF00581">
    <property type="entry name" value="Rhodanese"/>
    <property type="match status" value="1"/>
</dbReference>
<evidence type="ECO:0000256" key="5">
    <source>
        <dbReference type="ARBA" id="ARBA00022786"/>
    </source>
</evidence>
<protein>
    <recommendedName>
        <fullName evidence="3">ubiquitinyl hydrolase 1</fullName>
        <ecNumber evidence="3">3.4.19.12</ecNumber>
    </recommendedName>
</protein>
<dbReference type="GO" id="GO:0004843">
    <property type="term" value="F:cysteine-type deubiquitinase activity"/>
    <property type="evidence" value="ECO:0007669"/>
    <property type="project" value="UniProtKB-EC"/>
</dbReference>
<feature type="compositionally biased region" description="Low complexity" evidence="8">
    <location>
        <begin position="227"/>
        <end position="242"/>
    </location>
</feature>
<keyword evidence="5" id="KW-0833">Ubl conjugation pathway</keyword>
<feature type="region of interest" description="Disordered" evidence="8">
    <location>
        <begin position="148"/>
        <end position="268"/>
    </location>
</feature>
<feature type="region of interest" description="Disordered" evidence="8">
    <location>
        <begin position="626"/>
        <end position="665"/>
    </location>
</feature>
<evidence type="ECO:0000256" key="4">
    <source>
        <dbReference type="ARBA" id="ARBA00022670"/>
    </source>
</evidence>
<feature type="compositionally biased region" description="Polar residues" evidence="8">
    <location>
        <begin position="681"/>
        <end position="693"/>
    </location>
</feature>
<dbReference type="Gene3D" id="3.90.70.10">
    <property type="entry name" value="Cysteine proteinases"/>
    <property type="match status" value="1"/>
</dbReference>
<evidence type="ECO:0000256" key="1">
    <source>
        <dbReference type="ARBA" id="ARBA00000707"/>
    </source>
</evidence>
<dbReference type="InterPro" id="IPR050185">
    <property type="entry name" value="Ub_carboxyl-term_hydrolase"/>
</dbReference>